<proteinExistence type="predicted"/>
<sequence>MRSIRRTVAAAALAGGIALTGLAQTAQAESGSAHGALAAYQGRTIDLAKGWQGAEACAVFAADDIRCYATTAAADKATGYRASTDPLRQNARAGAASIPACANGWVCLYQYSHGGGRRMIFNDDYWDDLDNYGFDNRTSSWRNNQKKGDRAWLAQYRGGKGTQINLSAPGYAATLGSFDNKASSVQG</sequence>
<evidence type="ECO:0000313" key="3">
    <source>
        <dbReference type="Proteomes" id="UP001596241"/>
    </source>
</evidence>
<reference evidence="3" key="1">
    <citation type="journal article" date="2019" name="Int. J. Syst. Evol. Microbiol.">
        <title>The Global Catalogue of Microorganisms (GCM) 10K type strain sequencing project: providing services to taxonomists for standard genome sequencing and annotation.</title>
        <authorList>
            <consortium name="The Broad Institute Genomics Platform"/>
            <consortium name="The Broad Institute Genome Sequencing Center for Infectious Disease"/>
            <person name="Wu L."/>
            <person name="Ma J."/>
        </authorList>
    </citation>
    <scope>NUCLEOTIDE SEQUENCE [LARGE SCALE GENOMIC DNA]</scope>
    <source>
        <strain evidence="3">CGMCC 1.15809</strain>
    </source>
</reference>
<gene>
    <name evidence="2" type="ORF">ACFP3M_11580</name>
</gene>
<dbReference type="RefSeq" id="WP_345079656.1">
    <property type="nucleotide sequence ID" value="NZ_BAAAWG010000004.1"/>
</dbReference>
<evidence type="ECO:0000313" key="2">
    <source>
        <dbReference type="EMBL" id="MFC5893457.1"/>
    </source>
</evidence>
<protein>
    <submittedName>
        <fullName evidence="2">Peptidase inhibitor family I36 protein</fullName>
    </submittedName>
</protein>
<keyword evidence="3" id="KW-1185">Reference proteome</keyword>
<keyword evidence="1" id="KW-0732">Signal</keyword>
<comment type="caution">
    <text evidence="2">The sequence shown here is derived from an EMBL/GenBank/DDBJ whole genome shotgun (WGS) entry which is preliminary data.</text>
</comment>
<name>A0ABW1FHR6_9ACTN</name>
<feature type="chain" id="PRO_5045771389" evidence="1">
    <location>
        <begin position="29"/>
        <end position="187"/>
    </location>
</feature>
<feature type="signal peptide" evidence="1">
    <location>
        <begin position="1"/>
        <end position="28"/>
    </location>
</feature>
<dbReference type="Pfam" id="PF03995">
    <property type="entry name" value="Inhibitor_I36"/>
    <property type="match status" value="1"/>
</dbReference>
<dbReference type="Gene3D" id="2.60.20.10">
    <property type="entry name" value="Crystallins"/>
    <property type="match status" value="1"/>
</dbReference>
<organism evidence="2 3">
    <name type="scientific">Streptomyces ramulosus</name>
    <dbReference type="NCBI Taxonomy" id="47762"/>
    <lineage>
        <taxon>Bacteria</taxon>
        <taxon>Bacillati</taxon>
        <taxon>Actinomycetota</taxon>
        <taxon>Actinomycetes</taxon>
        <taxon>Kitasatosporales</taxon>
        <taxon>Streptomycetaceae</taxon>
        <taxon>Streptomyces</taxon>
    </lineage>
</organism>
<evidence type="ECO:0000256" key="1">
    <source>
        <dbReference type="SAM" id="SignalP"/>
    </source>
</evidence>
<dbReference type="Proteomes" id="UP001596241">
    <property type="component" value="Unassembled WGS sequence"/>
</dbReference>
<accession>A0ABW1FHR6</accession>
<dbReference type="EMBL" id="JBHSPW010000004">
    <property type="protein sequence ID" value="MFC5893457.1"/>
    <property type="molecule type" value="Genomic_DNA"/>
</dbReference>